<organism evidence="9 10">
    <name type="scientific">Halomicronema hongdechloris C2206</name>
    <dbReference type="NCBI Taxonomy" id="1641165"/>
    <lineage>
        <taxon>Bacteria</taxon>
        <taxon>Bacillati</taxon>
        <taxon>Cyanobacteriota</taxon>
        <taxon>Cyanophyceae</taxon>
        <taxon>Nodosilineales</taxon>
        <taxon>Nodosilineaceae</taxon>
        <taxon>Halomicronema</taxon>
    </lineage>
</organism>
<evidence type="ECO:0000256" key="2">
    <source>
        <dbReference type="ARBA" id="ARBA00022692"/>
    </source>
</evidence>
<dbReference type="PANTHER" id="PTHR12639">
    <property type="entry name" value="VITAMIN K-DEPENDENT GAMMA-CARBOXYLASE"/>
    <property type="match status" value="1"/>
</dbReference>
<dbReference type="Proteomes" id="UP000191901">
    <property type="component" value="Chromosome"/>
</dbReference>
<keyword evidence="3 7" id="KW-1133">Transmembrane helix</keyword>
<evidence type="ECO:0000256" key="3">
    <source>
        <dbReference type="ARBA" id="ARBA00022989"/>
    </source>
</evidence>
<dbReference type="KEGG" id="hhg:XM38_040130"/>
<keyword evidence="4 7" id="KW-0472">Membrane</keyword>
<evidence type="ECO:0000259" key="8">
    <source>
        <dbReference type="SMART" id="SM00752"/>
    </source>
</evidence>
<feature type="transmembrane region" description="Helical" evidence="7">
    <location>
        <begin position="172"/>
        <end position="191"/>
    </location>
</feature>
<keyword evidence="10" id="KW-1185">Reference proteome</keyword>
<dbReference type="RefSeq" id="WP_088431779.1">
    <property type="nucleotide sequence ID" value="NZ_CP021983.2"/>
</dbReference>
<evidence type="ECO:0000256" key="4">
    <source>
        <dbReference type="ARBA" id="ARBA00023136"/>
    </source>
</evidence>
<dbReference type="PANTHER" id="PTHR12639:SF7">
    <property type="entry name" value="HTTM DOMAIN-CONTAINING PROTEIN"/>
    <property type="match status" value="1"/>
</dbReference>
<dbReference type="Pfam" id="PF05090">
    <property type="entry name" value="HTTM"/>
    <property type="match status" value="1"/>
</dbReference>
<evidence type="ECO:0000256" key="1">
    <source>
        <dbReference type="ARBA" id="ARBA00004127"/>
    </source>
</evidence>
<sequence>MARPGLHSRQVFIAASPTAWLRPLVQHLIQHLFTPIDIASLVYFRIAFGAIMLWEIWRYFSKGWISRYWIDPVMNFTYYGFDWVTPLPGPGMYILLAGLGILALAIMVGWHYRLSALLFFLGFTYSFLLEQARYLNHFYLICLISFLMIWLPAHRAFSVDARRRPEIAAQAASAWTLWLLRAQLGLVYFYAGVAKLNPDWFAGEPLRTWLAARTDFPVIGHLFTTEWMVYLLSYGGLLLDLGATPFLLWRRTRPVAFGCVVLFHLMNVRLFSIGIFPWFMIAATALFFPPSFPRQLLAHLRGWLGLDSVQAGRPPNRRQMSRVAPIRMKRSAILAGLGLYLGWQLLFPLRHFLYPGNVNWTYEGHQYSWHMKLLSKRTEVEFWVFHPDSQTAWTVTPEDYLARWQARKIGSRPDLIVQFSHFLAAAAERSGYPGVEVRARVMQSLNGRSPQLLVDPSVDLAAEQRTLAPKPWLQPLMEISPSELQS</sequence>
<reference evidence="9 10" key="1">
    <citation type="journal article" date="2016" name="Biochim. Biophys. Acta">
        <title>Characterization of red-shifted phycobilisomes isolated from the chlorophyll f-containing cyanobacterium Halomicronema hongdechloris.</title>
        <authorList>
            <person name="Li Y."/>
            <person name="Lin Y."/>
            <person name="Garvey C.J."/>
            <person name="Birch D."/>
            <person name="Corkery R.W."/>
            <person name="Loughlin P.C."/>
            <person name="Scheer H."/>
            <person name="Willows R.D."/>
            <person name="Chen M."/>
        </authorList>
    </citation>
    <scope>NUCLEOTIDE SEQUENCE [LARGE SCALE GENOMIC DNA]</scope>
    <source>
        <strain evidence="9 10">C2206</strain>
    </source>
</reference>
<evidence type="ECO:0000256" key="7">
    <source>
        <dbReference type="SAM" id="Phobius"/>
    </source>
</evidence>
<name>A0A1Z3HRW1_9CYAN</name>
<protein>
    <recommendedName>
        <fullName evidence="8">HTTM-like domain-containing protein</fullName>
    </recommendedName>
</protein>
<dbReference type="Pfam" id="PF22777">
    <property type="entry name" value="VKGC_lumenal_dom"/>
    <property type="match status" value="1"/>
</dbReference>
<dbReference type="InterPro" id="IPR053935">
    <property type="entry name" value="VKGC_lumenal_dom"/>
</dbReference>
<feature type="transmembrane region" description="Helical" evidence="7">
    <location>
        <begin position="132"/>
        <end position="151"/>
    </location>
</feature>
<dbReference type="GO" id="GO:0012505">
    <property type="term" value="C:endomembrane system"/>
    <property type="evidence" value="ECO:0007669"/>
    <property type="project" value="UniProtKB-SubCell"/>
</dbReference>
<gene>
    <name evidence="9" type="ORF">XM38_040130</name>
</gene>
<evidence type="ECO:0000256" key="6">
    <source>
        <dbReference type="ARBA" id="ARBA00023239"/>
    </source>
</evidence>
<feature type="transmembrane region" description="Helical" evidence="7">
    <location>
        <begin position="93"/>
        <end position="112"/>
    </location>
</feature>
<dbReference type="AlphaFoldDB" id="A0A1Z3HRW1"/>
<dbReference type="SMART" id="SM00752">
    <property type="entry name" value="HTTM"/>
    <property type="match status" value="1"/>
</dbReference>
<dbReference type="STRING" id="1641165.XM38_06370"/>
<dbReference type="InterPro" id="IPR011020">
    <property type="entry name" value="HTTM-like"/>
</dbReference>
<comment type="subcellular location">
    <subcellularLocation>
        <location evidence="1">Endomembrane system</location>
        <topology evidence="1">Multi-pass membrane protein</topology>
    </subcellularLocation>
</comment>
<feature type="transmembrane region" description="Helical" evidence="7">
    <location>
        <begin position="270"/>
        <end position="288"/>
    </location>
</feature>
<feature type="transmembrane region" description="Helical" evidence="7">
    <location>
        <begin position="38"/>
        <end position="57"/>
    </location>
</feature>
<dbReference type="OrthoDB" id="341137at2"/>
<evidence type="ECO:0000313" key="9">
    <source>
        <dbReference type="EMBL" id="ASC73051.1"/>
    </source>
</evidence>
<evidence type="ECO:0000256" key="5">
    <source>
        <dbReference type="ARBA" id="ARBA00023157"/>
    </source>
</evidence>
<keyword evidence="5" id="KW-1015">Disulfide bond</keyword>
<dbReference type="GO" id="GO:0019842">
    <property type="term" value="F:vitamin binding"/>
    <property type="evidence" value="ECO:0007669"/>
    <property type="project" value="TreeGrafter"/>
</dbReference>
<proteinExistence type="predicted"/>
<dbReference type="EMBL" id="CP021983">
    <property type="protein sequence ID" value="ASC73051.1"/>
    <property type="molecule type" value="Genomic_DNA"/>
</dbReference>
<dbReference type="GO" id="GO:0008488">
    <property type="term" value="F:gamma-glutamyl carboxylase activity"/>
    <property type="evidence" value="ECO:0007669"/>
    <property type="project" value="InterPro"/>
</dbReference>
<feature type="domain" description="HTTM-like" evidence="8">
    <location>
        <begin position="33"/>
        <end position="292"/>
    </location>
</feature>
<evidence type="ECO:0000313" key="10">
    <source>
        <dbReference type="Proteomes" id="UP000191901"/>
    </source>
</evidence>
<keyword evidence="2 7" id="KW-0812">Transmembrane</keyword>
<keyword evidence="6" id="KW-0456">Lyase</keyword>
<dbReference type="InterPro" id="IPR053934">
    <property type="entry name" value="HTTM_dom"/>
</dbReference>
<feature type="transmembrane region" description="Helical" evidence="7">
    <location>
        <begin position="227"/>
        <end position="249"/>
    </location>
</feature>
<accession>A0A1Z3HRW1</accession>
<dbReference type="InterPro" id="IPR007782">
    <property type="entry name" value="VKG_COase"/>
</dbReference>